<reference evidence="2" key="2">
    <citation type="submission" date="2020-06" db="EMBL/GenBank/DDBJ databases">
        <title>Helianthus annuus Genome sequencing and assembly Release 2.</title>
        <authorList>
            <person name="Gouzy J."/>
            <person name="Langlade N."/>
            <person name="Munos S."/>
        </authorList>
    </citation>
    <scope>NUCLEOTIDE SEQUENCE</scope>
    <source>
        <tissue evidence="2">Leaves</tissue>
    </source>
</reference>
<organism evidence="2 3">
    <name type="scientific">Helianthus annuus</name>
    <name type="common">Common sunflower</name>
    <dbReference type="NCBI Taxonomy" id="4232"/>
    <lineage>
        <taxon>Eukaryota</taxon>
        <taxon>Viridiplantae</taxon>
        <taxon>Streptophyta</taxon>
        <taxon>Embryophyta</taxon>
        <taxon>Tracheophyta</taxon>
        <taxon>Spermatophyta</taxon>
        <taxon>Magnoliopsida</taxon>
        <taxon>eudicotyledons</taxon>
        <taxon>Gunneridae</taxon>
        <taxon>Pentapetalae</taxon>
        <taxon>asterids</taxon>
        <taxon>campanulids</taxon>
        <taxon>Asterales</taxon>
        <taxon>Asteraceae</taxon>
        <taxon>Asteroideae</taxon>
        <taxon>Heliantheae alliance</taxon>
        <taxon>Heliantheae</taxon>
        <taxon>Helianthus</taxon>
    </lineage>
</organism>
<dbReference type="AlphaFoldDB" id="A0A9K3H2I4"/>
<name>A0A9K3H2I4_HELAN</name>
<accession>A0A9K3H2I4</accession>
<comment type="caution">
    <text evidence="2">The sequence shown here is derived from an EMBL/GenBank/DDBJ whole genome shotgun (WGS) entry which is preliminary data.</text>
</comment>
<keyword evidence="3" id="KW-1185">Reference proteome</keyword>
<dbReference type="EMBL" id="MNCJ02000330">
    <property type="protein sequence ID" value="KAF5763738.1"/>
    <property type="molecule type" value="Genomic_DNA"/>
</dbReference>
<dbReference type="Gramene" id="mRNA:HanXRQr2_Chr15g0683871">
    <property type="protein sequence ID" value="mRNA:HanXRQr2_Chr15g0683871"/>
    <property type="gene ID" value="HanXRQr2_Chr15g0683871"/>
</dbReference>
<evidence type="ECO:0000313" key="3">
    <source>
        <dbReference type="Proteomes" id="UP000215914"/>
    </source>
</evidence>
<keyword evidence="1" id="KW-0472">Membrane</keyword>
<protein>
    <submittedName>
        <fullName evidence="2">Uncharacterized protein</fullName>
    </submittedName>
</protein>
<sequence>MYGSYRFCASCHSLPPLKEFRPEIQVELTLAGVFLNRWGYFSLNWSSRSHVYSGPCLELQRTLTSFTLLLLVLLTFQSVTSTGCSLIIAVIK</sequence>
<dbReference type="Proteomes" id="UP000215914">
    <property type="component" value="Unassembled WGS sequence"/>
</dbReference>
<reference evidence="2" key="1">
    <citation type="journal article" date="2017" name="Nature">
        <title>The sunflower genome provides insights into oil metabolism, flowering and Asterid evolution.</title>
        <authorList>
            <person name="Badouin H."/>
            <person name="Gouzy J."/>
            <person name="Grassa C.J."/>
            <person name="Murat F."/>
            <person name="Staton S.E."/>
            <person name="Cottret L."/>
            <person name="Lelandais-Briere C."/>
            <person name="Owens G.L."/>
            <person name="Carrere S."/>
            <person name="Mayjonade B."/>
            <person name="Legrand L."/>
            <person name="Gill N."/>
            <person name="Kane N.C."/>
            <person name="Bowers J.E."/>
            <person name="Hubner S."/>
            <person name="Bellec A."/>
            <person name="Berard A."/>
            <person name="Berges H."/>
            <person name="Blanchet N."/>
            <person name="Boniface M.C."/>
            <person name="Brunel D."/>
            <person name="Catrice O."/>
            <person name="Chaidir N."/>
            <person name="Claudel C."/>
            <person name="Donnadieu C."/>
            <person name="Faraut T."/>
            <person name="Fievet G."/>
            <person name="Helmstetter N."/>
            <person name="King M."/>
            <person name="Knapp S.J."/>
            <person name="Lai Z."/>
            <person name="Le Paslier M.C."/>
            <person name="Lippi Y."/>
            <person name="Lorenzon L."/>
            <person name="Mandel J.R."/>
            <person name="Marage G."/>
            <person name="Marchand G."/>
            <person name="Marquand E."/>
            <person name="Bret-Mestries E."/>
            <person name="Morien E."/>
            <person name="Nambeesan S."/>
            <person name="Nguyen T."/>
            <person name="Pegot-Espagnet P."/>
            <person name="Pouilly N."/>
            <person name="Raftis F."/>
            <person name="Sallet E."/>
            <person name="Schiex T."/>
            <person name="Thomas J."/>
            <person name="Vandecasteele C."/>
            <person name="Vares D."/>
            <person name="Vear F."/>
            <person name="Vautrin S."/>
            <person name="Crespi M."/>
            <person name="Mangin B."/>
            <person name="Burke J.M."/>
            <person name="Salse J."/>
            <person name="Munos S."/>
            <person name="Vincourt P."/>
            <person name="Rieseberg L.H."/>
            <person name="Langlade N.B."/>
        </authorList>
    </citation>
    <scope>NUCLEOTIDE SEQUENCE</scope>
    <source>
        <tissue evidence="2">Leaves</tissue>
    </source>
</reference>
<evidence type="ECO:0000313" key="2">
    <source>
        <dbReference type="EMBL" id="KAF5763738.1"/>
    </source>
</evidence>
<gene>
    <name evidence="2" type="ORF">HanXRQr2_Chr15g0683871</name>
</gene>
<feature type="transmembrane region" description="Helical" evidence="1">
    <location>
        <begin position="68"/>
        <end position="91"/>
    </location>
</feature>
<proteinExistence type="predicted"/>
<keyword evidence="1" id="KW-0812">Transmembrane</keyword>
<keyword evidence="1" id="KW-1133">Transmembrane helix</keyword>
<evidence type="ECO:0000256" key="1">
    <source>
        <dbReference type="SAM" id="Phobius"/>
    </source>
</evidence>